<evidence type="ECO:0000313" key="3">
    <source>
        <dbReference type="Proteomes" id="UP000006727"/>
    </source>
</evidence>
<dbReference type="EnsemblPlants" id="Pp3c22_4080V3.1">
    <property type="protein sequence ID" value="PAC:32904426.CDS.1"/>
    <property type="gene ID" value="Pp3c22_4080"/>
</dbReference>
<dbReference type="InParanoid" id="A0A2K1IM71"/>
<organism evidence="1">
    <name type="scientific">Physcomitrium patens</name>
    <name type="common">Spreading-leaved earth moss</name>
    <name type="synonym">Physcomitrella patens</name>
    <dbReference type="NCBI Taxonomy" id="3218"/>
    <lineage>
        <taxon>Eukaryota</taxon>
        <taxon>Viridiplantae</taxon>
        <taxon>Streptophyta</taxon>
        <taxon>Embryophyta</taxon>
        <taxon>Bryophyta</taxon>
        <taxon>Bryophytina</taxon>
        <taxon>Bryopsida</taxon>
        <taxon>Funariidae</taxon>
        <taxon>Funariales</taxon>
        <taxon>Funariaceae</taxon>
        <taxon>Physcomitrium</taxon>
    </lineage>
</organism>
<name>A0A2K1IM71_PHYPA</name>
<reference evidence="2" key="3">
    <citation type="submission" date="2020-12" db="UniProtKB">
        <authorList>
            <consortium name="EnsemblPlants"/>
        </authorList>
    </citation>
    <scope>IDENTIFICATION</scope>
</reference>
<dbReference type="EMBL" id="ABEU02000022">
    <property type="protein sequence ID" value="PNR30375.1"/>
    <property type="molecule type" value="Genomic_DNA"/>
</dbReference>
<evidence type="ECO:0000313" key="1">
    <source>
        <dbReference type="EMBL" id="PNR30375.1"/>
    </source>
</evidence>
<dbReference type="AlphaFoldDB" id="A0A2K1IM71"/>
<dbReference type="Gramene" id="Pp3c22_4080V3.1">
    <property type="protein sequence ID" value="PAC:32904426.CDS.1"/>
    <property type="gene ID" value="Pp3c22_4080"/>
</dbReference>
<accession>A0A2K1IM71</accession>
<gene>
    <name evidence="1" type="ORF">PHYPA_026691</name>
</gene>
<reference evidence="1 3" key="1">
    <citation type="journal article" date="2008" name="Science">
        <title>The Physcomitrella genome reveals evolutionary insights into the conquest of land by plants.</title>
        <authorList>
            <person name="Rensing S."/>
            <person name="Lang D."/>
            <person name="Zimmer A."/>
            <person name="Terry A."/>
            <person name="Salamov A."/>
            <person name="Shapiro H."/>
            <person name="Nishiyama T."/>
            <person name="Perroud P.-F."/>
            <person name="Lindquist E."/>
            <person name="Kamisugi Y."/>
            <person name="Tanahashi T."/>
            <person name="Sakakibara K."/>
            <person name="Fujita T."/>
            <person name="Oishi K."/>
            <person name="Shin-I T."/>
            <person name="Kuroki Y."/>
            <person name="Toyoda A."/>
            <person name="Suzuki Y."/>
            <person name="Hashimoto A."/>
            <person name="Yamaguchi K."/>
            <person name="Sugano A."/>
            <person name="Kohara Y."/>
            <person name="Fujiyama A."/>
            <person name="Anterola A."/>
            <person name="Aoki S."/>
            <person name="Ashton N."/>
            <person name="Barbazuk W.B."/>
            <person name="Barker E."/>
            <person name="Bennetzen J."/>
            <person name="Bezanilla M."/>
            <person name="Blankenship R."/>
            <person name="Cho S.H."/>
            <person name="Dutcher S."/>
            <person name="Estelle M."/>
            <person name="Fawcett J.A."/>
            <person name="Gundlach H."/>
            <person name="Hanada K."/>
            <person name="Heyl A."/>
            <person name="Hicks K.A."/>
            <person name="Hugh J."/>
            <person name="Lohr M."/>
            <person name="Mayer K."/>
            <person name="Melkozernov A."/>
            <person name="Murata T."/>
            <person name="Nelson D."/>
            <person name="Pils B."/>
            <person name="Prigge M."/>
            <person name="Reiss B."/>
            <person name="Renner T."/>
            <person name="Rombauts S."/>
            <person name="Rushton P."/>
            <person name="Sanderfoot A."/>
            <person name="Schween G."/>
            <person name="Shiu S.-H."/>
            <person name="Stueber K."/>
            <person name="Theodoulou F.L."/>
            <person name="Tu H."/>
            <person name="Van de Peer Y."/>
            <person name="Verrier P.J."/>
            <person name="Waters E."/>
            <person name="Wood A."/>
            <person name="Yang L."/>
            <person name="Cove D."/>
            <person name="Cuming A."/>
            <person name="Hasebe M."/>
            <person name="Lucas S."/>
            <person name="Mishler D.B."/>
            <person name="Reski R."/>
            <person name="Grigoriev I."/>
            <person name="Quatrano R.S."/>
            <person name="Boore J.L."/>
        </authorList>
    </citation>
    <scope>NUCLEOTIDE SEQUENCE [LARGE SCALE GENOMIC DNA]</scope>
    <source>
        <strain evidence="2 3">cv. Gransden 2004</strain>
    </source>
</reference>
<evidence type="ECO:0000313" key="2">
    <source>
        <dbReference type="EnsemblPlants" id="PAC:32904426.CDS.1"/>
    </source>
</evidence>
<sequence length="50" mass="5659">MVRSGCCVLKCHVDCEDIHEGIAKLRCIVGMDFNRSAVNHHDFVKKELSN</sequence>
<proteinExistence type="predicted"/>
<protein>
    <submittedName>
        <fullName evidence="1 2">Uncharacterized protein</fullName>
    </submittedName>
</protein>
<reference evidence="1 3" key="2">
    <citation type="journal article" date="2018" name="Plant J.">
        <title>The Physcomitrella patens chromosome-scale assembly reveals moss genome structure and evolution.</title>
        <authorList>
            <person name="Lang D."/>
            <person name="Ullrich K.K."/>
            <person name="Murat F."/>
            <person name="Fuchs J."/>
            <person name="Jenkins J."/>
            <person name="Haas F.B."/>
            <person name="Piednoel M."/>
            <person name="Gundlach H."/>
            <person name="Van Bel M."/>
            <person name="Meyberg R."/>
            <person name="Vives C."/>
            <person name="Morata J."/>
            <person name="Symeonidi A."/>
            <person name="Hiss M."/>
            <person name="Muchero W."/>
            <person name="Kamisugi Y."/>
            <person name="Saleh O."/>
            <person name="Blanc G."/>
            <person name="Decker E.L."/>
            <person name="van Gessel N."/>
            <person name="Grimwood J."/>
            <person name="Hayes R.D."/>
            <person name="Graham S.W."/>
            <person name="Gunter L.E."/>
            <person name="McDaniel S.F."/>
            <person name="Hoernstein S.N.W."/>
            <person name="Larsson A."/>
            <person name="Li F.W."/>
            <person name="Perroud P.F."/>
            <person name="Phillips J."/>
            <person name="Ranjan P."/>
            <person name="Rokshar D.S."/>
            <person name="Rothfels C.J."/>
            <person name="Schneider L."/>
            <person name="Shu S."/>
            <person name="Stevenson D.W."/>
            <person name="Thummler F."/>
            <person name="Tillich M."/>
            <person name="Villarreal Aguilar J.C."/>
            <person name="Widiez T."/>
            <person name="Wong G.K."/>
            <person name="Wymore A."/>
            <person name="Zhang Y."/>
            <person name="Zimmer A.D."/>
            <person name="Quatrano R.S."/>
            <person name="Mayer K.F.X."/>
            <person name="Goodstein D."/>
            <person name="Casacuberta J.M."/>
            <person name="Vandepoele K."/>
            <person name="Reski R."/>
            <person name="Cuming A.C."/>
            <person name="Tuskan G.A."/>
            <person name="Maumus F."/>
            <person name="Salse J."/>
            <person name="Schmutz J."/>
            <person name="Rensing S.A."/>
        </authorList>
    </citation>
    <scope>NUCLEOTIDE SEQUENCE [LARGE SCALE GENOMIC DNA]</scope>
    <source>
        <strain evidence="2 3">cv. Gransden 2004</strain>
    </source>
</reference>
<keyword evidence="3" id="KW-1185">Reference proteome</keyword>
<dbReference type="Proteomes" id="UP000006727">
    <property type="component" value="Chromosome 22"/>
</dbReference>